<organism evidence="1 2">
    <name type="scientific">Bacteroides finegoldii CL09T03C10</name>
    <dbReference type="NCBI Taxonomy" id="997888"/>
    <lineage>
        <taxon>Bacteria</taxon>
        <taxon>Pseudomonadati</taxon>
        <taxon>Bacteroidota</taxon>
        <taxon>Bacteroidia</taxon>
        <taxon>Bacteroidales</taxon>
        <taxon>Bacteroidaceae</taxon>
        <taxon>Bacteroides</taxon>
    </lineage>
</organism>
<accession>K5BUN9</accession>
<dbReference type="Proteomes" id="UP000007995">
    <property type="component" value="Unassembled WGS sequence"/>
</dbReference>
<proteinExistence type="predicted"/>
<protein>
    <submittedName>
        <fullName evidence="1">Uncharacterized protein</fullName>
    </submittedName>
</protein>
<gene>
    <name evidence="1" type="ORF">HMPREF1057_00742</name>
</gene>
<comment type="caution">
    <text evidence="1">The sequence shown here is derived from an EMBL/GenBank/DDBJ whole genome shotgun (WGS) entry which is preliminary data.</text>
</comment>
<dbReference type="HOGENOM" id="CLU_914166_0_0_10"/>
<name>K5BUN9_9BACE</name>
<evidence type="ECO:0000313" key="2">
    <source>
        <dbReference type="Proteomes" id="UP000007995"/>
    </source>
</evidence>
<sequence length="304" mass="36117">MPDGWEDEGNRYKKFTLYPSHKETIAWMAKFNLYREKAFQKEIVCFLLSNYISKESGKYYDPVAIEVLAYGKMYSPKIRETHYLVGSIPEEFYKVVRKSLAILPIKKANALLYYVVTAFYCAPNRVIEKMCKRIEELKNPNKSDDRYVTIQTYVPLKDYQMICNYSNSVGMCINDLLKQVLQVVCMSKKERASTITPFLRIFNLYRIMKQPATPFVSEHCMSLTAFISDEHDKKYFIKFTKRRKLSKSELLRKAVRAFVEVVDRKETFMKKVELMSDDEDYDYTEYQYSQLSRTDFARSIYYNR</sequence>
<dbReference type="AlphaFoldDB" id="K5BUN9"/>
<reference evidence="1 2" key="1">
    <citation type="submission" date="2012-02" db="EMBL/GenBank/DDBJ databases">
        <title>The Genome Sequence of Bacteroides finegoldii CL09T03C10.</title>
        <authorList>
            <consortium name="The Broad Institute Genome Sequencing Platform"/>
            <person name="Earl A."/>
            <person name="Ward D."/>
            <person name="Feldgarden M."/>
            <person name="Gevers D."/>
            <person name="Zitomersky N.L."/>
            <person name="Coyne M.J."/>
            <person name="Comstock L.E."/>
            <person name="Young S.K."/>
            <person name="Zeng Q."/>
            <person name="Gargeya S."/>
            <person name="Fitzgerald M."/>
            <person name="Haas B."/>
            <person name="Abouelleil A."/>
            <person name="Alvarado L."/>
            <person name="Arachchi H.M."/>
            <person name="Berlin A."/>
            <person name="Chapman S.B."/>
            <person name="Gearin G."/>
            <person name="Goldberg J."/>
            <person name="Griggs A."/>
            <person name="Gujja S."/>
            <person name="Hansen M."/>
            <person name="Heiman D."/>
            <person name="Howarth C."/>
            <person name="Larimer J."/>
            <person name="Lui A."/>
            <person name="MacDonald P.J.P."/>
            <person name="McCowen C."/>
            <person name="Montmayeur A."/>
            <person name="Murphy C."/>
            <person name="Neiman D."/>
            <person name="Pearson M."/>
            <person name="Priest M."/>
            <person name="Roberts A."/>
            <person name="Saif S."/>
            <person name="Shea T."/>
            <person name="Sisk P."/>
            <person name="Stolte C."/>
            <person name="Sykes S."/>
            <person name="Wortman J."/>
            <person name="Nusbaum C."/>
            <person name="Birren B."/>
        </authorList>
    </citation>
    <scope>NUCLEOTIDE SEQUENCE [LARGE SCALE GENOMIC DNA]</scope>
    <source>
        <strain evidence="1 2">CL09T03C10</strain>
    </source>
</reference>
<dbReference type="EMBL" id="AGXW01000002">
    <property type="protein sequence ID" value="EKJ91907.1"/>
    <property type="molecule type" value="Genomic_DNA"/>
</dbReference>
<evidence type="ECO:0000313" key="1">
    <source>
        <dbReference type="EMBL" id="EKJ91907.1"/>
    </source>
</evidence>